<feature type="transmembrane region" description="Helical" evidence="1">
    <location>
        <begin position="36"/>
        <end position="56"/>
    </location>
</feature>
<proteinExistence type="predicted"/>
<dbReference type="Proteomes" id="UP000516305">
    <property type="component" value="Chromosome"/>
</dbReference>
<keyword evidence="3" id="KW-1185">Reference proteome</keyword>
<evidence type="ECO:0000313" key="3">
    <source>
        <dbReference type="Proteomes" id="UP000516305"/>
    </source>
</evidence>
<dbReference type="EMBL" id="CP060139">
    <property type="protein sequence ID" value="QNR23858.1"/>
    <property type="molecule type" value="Genomic_DNA"/>
</dbReference>
<name>A0A7H0VDR0_9FLAO</name>
<evidence type="ECO:0000313" key="2">
    <source>
        <dbReference type="EMBL" id="QNR23858.1"/>
    </source>
</evidence>
<gene>
    <name evidence="2" type="ORF">H4K34_16000</name>
</gene>
<reference evidence="2 3" key="1">
    <citation type="submission" date="2020-08" db="EMBL/GenBank/DDBJ databases">
        <title>Croceimicrobium hydrocarbonivorans gen. nov., sp. nov., a novel marine bacterium isolated from a bacterial consortium that degrades polyethylene terephthalate.</title>
        <authorList>
            <person name="Liu R."/>
        </authorList>
    </citation>
    <scope>NUCLEOTIDE SEQUENCE [LARGE SCALE GENOMIC DNA]</scope>
    <source>
        <strain evidence="2 3">A20-9</strain>
    </source>
</reference>
<keyword evidence="1" id="KW-0472">Membrane</keyword>
<accession>A0A7H0VDR0</accession>
<dbReference type="AlphaFoldDB" id="A0A7H0VDR0"/>
<feature type="transmembrane region" description="Helical" evidence="1">
    <location>
        <begin position="9"/>
        <end position="30"/>
    </location>
</feature>
<protein>
    <submittedName>
        <fullName evidence="2">Uncharacterized protein</fullName>
    </submittedName>
</protein>
<dbReference type="RefSeq" id="WP_210758394.1">
    <property type="nucleotide sequence ID" value="NZ_CP060139.1"/>
</dbReference>
<sequence length="179" mass="21152">MATKRNRKLYWLLGSSMILWLAHFLLGTGFETEIGIWLKAMSYLFLIGTWGSFIIFRLKKNRLAYRITLLLNSFLLVSSILLLSLWGLIEEHNSQRSEIEKISSCEMAEKQFKIDLKNDDLKYFTFGIAADEMETIYLRTRYDLEVWHMGCLFDSNLICYNDLVRKHLKMNEETSTRLE</sequence>
<organism evidence="2 3">
    <name type="scientific">Croceimicrobium hydrocarbonivorans</name>
    <dbReference type="NCBI Taxonomy" id="2761580"/>
    <lineage>
        <taxon>Bacteria</taxon>
        <taxon>Pseudomonadati</taxon>
        <taxon>Bacteroidota</taxon>
        <taxon>Flavobacteriia</taxon>
        <taxon>Flavobacteriales</taxon>
        <taxon>Owenweeksiaceae</taxon>
        <taxon>Croceimicrobium</taxon>
    </lineage>
</organism>
<dbReference type="KEGG" id="chyd:H4K34_16000"/>
<keyword evidence="1" id="KW-1133">Transmembrane helix</keyword>
<keyword evidence="1" id="KW-0812">Transmembrane</keyword>
<feature type="transmembrane region" description="Helical" evidence="1">
    <location>
        <begin position="68"/>
        <end position="89"/>
    </location>
</feature>
<evidence type="ECO:0000256" key="1">
    <source>
        <dbReference type="SAM" id="Phobius"/>
    </source>
</evidence>